<proteinExistence type="inferred from homology"/>
<reference evidence="10" key="2">
    <citation type="submission" date="2021-09" db="EMBL/GenBank/DDBJ databases">
        <authorList>
            <person name="Jia N."/>
            <person name="Wang J."/>
            <person name="Shi W."/>
            <person name="Du L."/>
            <person name="Sun Y."/>
            <person name="Zhan W."/>
            <person name="Jiang J."/>
            <person name="Wang Q."/>
            <person name="Zhang B."/>
            <person name="Ji P."/>
            <person name="Sakyi L.B."/>
            <person name="Cui X."/>
            <person name="Yuan T."/>
            <person name="Jiang B."/>
            <person name="Yang W."/>
            <person name="Lam T.T.-Y."/>
            <person name="Chang Q."/>
            <person name="Ding S."/>
            <person name="Wang X."/>
            <person name="Zhu J."/>
            <person name="Ruan X."/>
            <person name="Zhao L."/>
            <person name="Wei J."/>
            <person name="Que T."/>
            <person name="Du C."/>
            <person name="Cheng J."/>
            <person name="Dai P."/>
            <person name="Han X."/>
            <person name="Huang E."/>
            <person name="Gao Y."/>
            <person name="Liu J."/>
            <person name="Shao H."/>
            <person name="Ye R."/>
            <person name="Li L."/>
            <person name="Wei W."/>
            <person name="Wang X."/>
            <person name="Wang C."/>
            <person name="Huo Q."/>
            <person name="Li W."/>
            <person name="Guo W."/>
            <person name="Chen H."/>
            <person name="Chen S."/>
            <person name="Zhou L."/>
            <person name="Zhou L."/>
            <person name="Ni X."/>
            <person name="Tian J."/>
            <person name="Zhou Y."/>
            <person name="Sheng Y."/>
            <person name="Liu T."/>
            <person name="Pan Y."/>
            <person name="Xia L."/>
            <person name="Li J."/>
            <person name="Zhao F."/>
            <person name="Cao W."/>
        </authorList>
    </citation>
    <scope>NUCLEOTIDE SEQUENCE</scope>
    <source>
        <strain evidence="10">Rmic-2018</strain>
        <tissue evidence="10">Larvae</tissue>
    </source>
</reference>
<dbReference type="GO" id="GO:0006046">
    <property type="term" value="P:N-acetylglucosamine catabolic process"/>
    <property type="evidence" value="ECO:0007669"/>
    <property type="project" value="TreeGrafter"/>
</dbReference>
<dbReference type="AlphaFoldDB" id="A0A9J6F5K1"/>
<keyword evidence="7" id="KW-0119">Carbohydrate metabolism</keyword>
<evidence type="ECO:0000313" key="10">
    <source>
        <dbReference type="EMBL" id="KAH8041517.1"/>
    </source>
</evidence>
<dbReference type="Gene3D" id="3.20.20.140">
    <property type="entry name" value="Metal-dependent hydrolases"/>
    <property type="match status" value="1"/>
</dbReference>
<comment type="cofactor">
    <cofactor evidence="1">
        <name>a divalent metal cation</name>
        <dbReference type="ChEBI" id="CHEBI:60240"/>
    </cofactor>
</comment>
<dbReference type="Proteomes" id="UP000821866">
    <property type="component" value="Chromosome 1"/>
</dbReference>
<gene>
    <name evidence="10" type="ORF">HPB51_016962</name>
</gene>
<dbReference type="Pfam" id="PF01979">
    <property type="entry name" value="Amidohydro_1"/>
    <property type="match status" value="1"/>
</dbReference>
<evidence type="ECO:0000256" key="8">
    <source>
        <dbReference type="ARBA" id="ARBA00047647"/>
    </source>
</evidence>
<evidence type="ECO:0000256" key="4">
    <source>
        <dbReference type="ARBA" id="ARBA00018029"/>
    </source>
</evidence>
<comment type="catalytic activity">
    <reaction evidence="8">
        <text>N-acetyl-D-glucosamine 6-phosphate + H2O = D-glucosamine 6-phosphate + acetate</text>
        <dbReference type="Rhea" id="RHEA:22936"/>
        <dbReference type="ChEBI" id="CHEBI:15377"/>
        <dbReference type="ChEBI" id="CHEBI:30089"/>
        <dbReference type="ChEBI" id="CHEBI:57513"/>
        <dbReference type="ChEBI" id="CHEBI:58725"/>
        <dbReference type="EC" id="3.5.1.25"/>
    </reaction>
</comment>
<reference evidence="10" key="1">
    <citation type="journal article" date="2020" name="Cell">
        <title>Large-Scale Comparative Analyses of Tick Genomes Elucidate Their Genetic Diversity and Vector Capacities.</title>
        <authorList>
            <consortium name="Tick Genome and Microbiome Consortium (TIGMIC)"/>
            <person name="Jia N."/>
            <person name="Wang J."/>
            <person name="Shi W."/>
            <person name="Du L."/>
            <person name="Sun Y."/>
            <person name="Zhan W."/>
            <person name="Jiang J.F."/>
            <person name="Wang Q."/>
            <person name="Zhang B."/>
            <person name="Ji P."/>
            <person name="Bell-Sakyi L."/>
            <person name="Cui X.M."/>
            <person name="Yuan T.T."/>
            <person name="Jiang B.G."/>
            <person name="Yang W.F."/>
            <person name="Lam T.T."/>
            <person name="Chang Q.C."/>
            <person name="Ding S.J."/>
            <person name="Wang X.J."/>
            <person name="Zhu J.G."/>
            <person name="Ruan X.D."/>
            <person name="Zhao L."/>
            <person name="Wei J.T."/>
            <person name="Ye R.Z."/>
            <person name="Que T.C."/>
            <person name="Du C.H."/>
            <person name="Zhou Y.H."/>
            <person name="Cheng J.X."/>
            <person name="Dai P.F."/>
            <person name="Guo W.B."/>
            <person name="Han X.H."/>
            <person name="Huang E.J."/>
            <person name="Li L.F."/>
            <person name="Wei W."/>
            <person name="Gao Y.C."/>
            <person name="Liu J.Z."/>
            <person name="Shao H.Z."/>
            <person name="Wang X."/>
            <person name="Wang C.C."/>
            <person name="Yang T.C."/>
            <person name="Huo Q.B."/>
            <person name="Li W."/>
            <person name="Chen H.Y."/>
            <person name="Chen S.E."/>
            <person name="Zhou L.G."/>
            <person name="Ni X.B."/>
            <person name="Tian J.H."/>
            <person name="Sheng Y."/>
            <person name="Liu T."/>
            <person name="Pan Y.S."/>
            <person name="Xia L.Y."/>
            <person name="Li J."/>
            <person name="Zhao F."/>
            <person name="Cao W.C."/>
        </authorList>
    </citation>
    <scope>NUCLEOTIDE SEQUENCE</scope>
    <source>
        <strain evidence="10">Rmic-2018</strain>
    </source>
</reference>
<protein>
    <recommendedName>
        <fullName evidence="4">N-acetylglucosamine-6-phosphate deacetylase</fullName>
        <ecNumber evidence="3">3.5.1.25</ecNumber>
    </recommendedName>
</protein>
<accession>A0A9J6F5K1</accession>
<evidence type="ECO:0000313" key="11">
    <source>
        <dbReference type="Proteomes" id="UP000821866"/>
    </source>
</evidence>
<feature type="domain" description="Amidohydrolase-related" evidence="9">
    <location>
        <begin position="165"/>
        <end position="457"/>
    </location>
</feature>
<keyword evidence="6" id="KW-0378">Hydrolase</keyword>
<dbReference type="SUPFAM" id="SSF51556">
    <property type="entry name" value="Metallo-dependent hydrolases"/>
    <property type="match status" value="1"/>
</dbReference>
<dbReference type="GO" id="GO:0046872">
    <property type="term" value="F:metal ion binding"/>
    <property type="evidence" value="ECO:0007669"/>
    <property type="project" value="UniProtKB-KW"/>
</dbReference>
<dbReference type="InterPro" id="IPR032466">
    <property type="entry name" value="Metal_Hydrolase"/>
</dbReference>
<name>A0A9J6F5K1_RHIMP</name>
<dbReference type="GO" id="GO:0106279">
    <property type="term" value="P:negative regulation of UDP-N-acetylglucosamine biosynthetic process"/>
    <property type="evidence" value="ECO:0007669"/>
    <property type="project" value="UniProtKB-ARBA"/>
</dbReference>
<dbReference type="PANTHER" id="PTHR11113">
    <property type="entry name" value="N-ACETYLGLUCOSAMINE-6-PHOSPHATE DEACETYLASE"/>
    <property type="match status" value="1"/>
</dbReference>
<dbReference type="PANTHER" id="PTHR11113:SF14">
    <property type="entry name" value="N-ACETYLGLUCOSAMINE-6-PHOSPHATE DEACETYLASE"/>
    <property type="match status" value="1"/>
</dbReference>
<keyword evidence="5" id="KW-0479">Metal-binding</keyword>
<comment type="caution">
    <text evidence="10">The sequence shown here is derived from an EMBL/GenBank/DDBJ whole genome shotgun (WGS) entry which is preliminary data.</text>
</comment>
<evidence type="ECO:0000256" key="1">
    <source>
        <dbReference type="ARBA" id="ARBA00001968"/>
    </source>
</evidence>
<dbReference type="VEuPathDB" id="VectorBase:LOC119163179"/>
<evidence type="ECO:0000256" key="2">
    <source>
        <dbReference type="ARBA" id="ARBA00010716"/>
    </source>
</evidence>
<organism evidence="10 11">
    <name type="scientific">Rhipicephalus microplus</name>
    <name type="common">Cattle tick</name>
    <name type="synonym">Boophilus microplus</name>
    <dbReference type="NCBI Taxonomy" id="6941"/>
    <lineage>
        <taxon>Eukaryota</taxon>
        <taxon>Metazoa</taxon>
        <taxon>Ecdysozoa</taxon>
        <taxon>Arthropoda</taxon>
        <taxon>Chelicerata</taxon>
        <taxon>Arachnida</taxon>
        <taxon>Acari</taxon>
        <taxon>Parasitiformes</taxon>
        <taxon>Ixodida</taxon>
        <taxon>Ixodoidea</taxon>
        <taxon>Ixodidae</taxon>
        <taxon>Rhipicephalinae</taxon>
        <taxon>Rhipicephalus</taxon>
        <taxon>Boophilus</taxon>
    </lineage>
</organism>
<dbReference type="GO" id="GO:0008448">
    <property type="term" value="F:N-acetylglucosamine-6-phosphate deacetylase activity"/>
    <property type="evidence" value="ECO:0007669"/>
    <property type="project" value="UniProtKB-EC"/>
</dbReference>
<keyword evidence="11" id="KW-1185">Reference proteome</keyword>
<dbReference type="EC" id="3.5.1.25" evidence="3"/>
<evidence type="ECO:0000256" key="7">
    <source>
        <dbReference type="ARBA" id="ARBA00023277"/>
    </source>
</evidence>
<dbReference type="GO" id="GO:0019262">
    <property type="term" value="P:N-acetylneuraminate catabolic process"/>
    <property type="evidence" value="ECO:0007669"/>
    <property type="project" value="UniProtKB-ARBA"/>
</dbReference>
<dbReference type="EMBL" id="JABSTU010000001">
    <property type="protein sequence ID" value="KAH8041517.1"/>
    <property type="molecule type" value="Genomic_DNA"/>
</dbReference>
<sequence length="480" mass="52263">MEKQLYRGLLKVAVADFEGREVNPSVYDELRSRSADPDTLDEVYSALHTLLRAALKLPSSVLKQEAFREDLDALRIPPEFAGDLVSVVFGSSDLSRVLEPAIQMEMETSDGEVHTFEFKNCTILRNHELIVEDLWVRNNVIVNPEPIFFDERVTADIQLDCNGAIIAPGYIDLQINGGMGVDFSHSVDTIVEAVQKVAKGVLPFGVTSMCPTIVTSTPDVYRKSTLRVNKQHLIAMLGIMCVHLEGPFISKHKKGAHKAQLIQDLSGGFESLMHVYGSLDSVAIVTMAPELDPDGKVIQALVKKGVTVSIGHSEANLVQGEKAMQDGASFITHLFNAMLPFHHRDPGLVGLLTSKKLPEEKNVFYGIIADGIHTHPAALRIAYKANSRGLTLVTDAMSAMGLEAGCTSVEALESASLHAAEVLGIQKRKGTLDFGADADFVVLDSNLHVLSTWIAGECVWMKPGAQLTVIYAKPNLISRS</sequence>
<dbReference type="FunFam" id="3.20.20.140:FF:000023">
    <property type="entry name" value="N-acetylglucosamine-6-phosphate deacetylase"/>
    <property type="match status" value="1"/>
</dbReference>
<evidence type="ECO:0000256" key="5">
    <source>
        <dbReference type="ARBA" id="ARBA00022723"/>
    </source>
</evidence>
<evidence type="ECO:0000259" key="9">
    <source>
        <dbReference type="Pfam" id="PF01979"/>
    </source>
</evidence>
<dbReference type="InterPro" id="IPR006680">
    <property type="entry name" value="Amidohydro-rel"/>
</dbReference>
<dbReference type="InterPro" id="IPR011059">
    <property type="entry name" value="Metal-dep_hydrolase_composite"/>
</dbReference>
<evidence type="ECO:0000256" key="6">
    <source>
        <dbReference type="ARBA" id="ARBA00022801"/>
    </source>
</evidence>
<evidence type="ECO:0000256" key="3">
    <source>
        <dbReference type="ARBA" id="ARBA00011899"/>
    </source>
</evidence>
<comment type="similarity">
    <text evidence="2">Belongs to the metallo-dependent hydrolases superfamily. NagA family.</text>
</comment>
<dbReference type="SUPFAM" id="SSF51338">
    <property type="entry name" value="Composite domain of metallo-dependent hydrolases"/>
    <property type="match status" value="1"/>
</dbReference>